<dbReference type="Proteomes" id="UP001597100">
    <property type="component" value="Unassembled WGS sequence"/>
</dbReference>
<organism evidence="1 2">
    <name type="scientific">Salinimicrobium gaetbulicola</name>
    <dbReference type="NCBI Taxonomy" id="999702"/>
    <lineage>
        <taxon>Bacteria</taxon>
        <taxon>Pseudomonadati</taxon>
        <taxon>Bacteroidota</taxon>
        <taxon>Flavobacteriia</taxon>
        <taxon>Flavobacteriales</taxon>
        <taxon>Flavobacteriaceae</taxon>
        <taxon>Salinimicrobium</taxon>
    </lineage>
</organism>
<keyword evidence="2" id="KW-1185">Reference proteome</keyword>
<proteinExistence type="predicted"/>
<gene>
    <name evidence="1" type="ORF">ACFQ1G_09475</name>
</gene>
<evidence type="ECO:0000313" key="1">
    <source>
        <dbReference type="EMBL" id="MFD0977021.1"/>
    </source>
</evidence>
<name>A0ABW3IG05_9FLAO</name>
<comment type="caution">
    <text evidence="1">The sequence shown here is derived from an EMBL/GenBank/DDBJ whole genome shotgun (WGS) entry which is preliminary data.</text>
</comment>
<protein>
    <submittedName>
        <fullName evidence="1">Alpha-ketoglutarate decarboxylase</fullName>
    </submittedName>
</protein>
<evidence type="ECO:0000313" key="2">
    <source>
        <dbReference type="Proteomes" id="UP001597100"/>
    </source>
</evidence>
<dbReference type="EMBL" id="JBHTJP010000035">
    <property type="protein sequence ID" value="MFD0977021.1"/>
    <property type="molecule type" value="Genomic_DNA"/>
</dbReference>
<accession>A0ABW3IG05</accession>
<reference evidence="2" key="1">
    <citation type="journal article" date="2019" name="Int. J. Syst. Evol. Microbiol.">
        <title>The Global Catalogue of Microorganisms (GCM) 10K type strain sequencing project: providing services to taxonomists for standard genome sequencing and annotation.</title>
        <authorList>
            <consortium name="The Broad Institute Genomics Platform"/>
            <consortium name="The Broad Institute Genome Sequencing Center for Infectious Disease"/>
            <person name="Wu L."/>
            <person name="Ma J."/>
        </authorList>
    </citation>
    <scope>NUCLEOTIDE SEQUENCE [LARGE SCALE GENOMIC DNA]</scope>
    <source>
        <strain evidence="2">CCUG 60898</strain>
    </source>
</reference>
<dbReference type="RefSeq" id="WP_380738957.1">
    <property type="nucleotide sequence ID" value="NZ_JBHTJP010000035.1"/>
</dbReference>
<sequence length="179" mass="19681">MNIRIFKKKQIFFSIIIALCTHSYSIAQSSSGTDGSDFFEHVRFGGSLGASFTNDGYGIFLAPKAIYDFNQFTSAGVGLAGSYTSVDDFSASSFSGSLIGLLRPVKNIQLSAEFEENYVSKNWELEGANRKDSYWYPALFLGLGYTAGPVTAGIRYDILYDDTKSIYGSALMPFISVYF</sequence>